<dbReference type="PROSITE" id="PS50102">
    <property type="entry name" value="RRM"/>
    <property type="match status" value="2"/>
</dbReference>
<feature type="domain" description="RRM" evidence="4">
    <location>
        <begin position="199"/>
        <end position="277"/>
    </location>
</feature>
<protein>
    <recommendedName>
        <fullName evidence="4">RRM domain-containing protein</fullName>
    </recommendedName>
</protein>
<feature type="compositionally biased region" description="Low complexity" evidence="3">
    <location>
        <begin position="169"/>
        <end position="186"/>
    </location>
</feature>
<keyword evidence="6" id="KW-1185">Reference proteome</keyword>
<evidence type="ECO:0000259" key="4">
    <source>
        <dbReference type="PROSITE" id="PS50102"/>
    </source>
</evidence>
<sequence>AAASLRFLALTPRSFSVRRPGDVALPVSNFIFPISAKPKLIACTTKSRFVSHVAISSGLDEDLEEGENSEFSVSDEPNFSPDLKLFVGNLPFNVDSAGLAELFEQAGNVEMVEVIYDKASGRSRGFGFVTMTTVEEAEAAAQQFNGYEFQGRPLRVNAGPPPSRNGSTFRGPRGSSSSRSNNGFPFQSTRTRSSFDRSNRVHVGNLAWGVDNLALETLFREQGNVKEATVIYDRETGRSKGFGFVTYGSREEVKNAIKSLDGIDLNGRSIRVSEAESRPKR</sequence>
<gene>
    <name evidence="5" type="ORF">M569_14824</name>
</gene>
<dbReference type="GO" id="GO:0009535">
    <property type="term" value="C:chloroplast thylakoid membrane"/>
    <property type="evidence" value="ECO:0007669"/>
    <property type="project" value="TreeGrafter"/>
</dbReference>
<dbReference type="AlphaFoldDB" id="S8C6E4"/>
<dbReference type="EMBL" id="AUSU01007921">
    <property type="protein sequence ID" value="EPS59981.1"/>
    <property type="molecule type" value="Genomic_DNA"/>
</dbReference>
<keyword evidence="1 2" id="KW-0694">RNA-binding</keyword>
<evidence type="ECO:0000256" key="2">
    <source>
        <dbReference type="PROSITE-ProRule" id="PRU00176"/>
    </source>
</evidence>
<dbReference type="PANTHER" id="PTHR48025:SF1">
    <property type="entry name" value="RRM DOMAIN-CONTAINING PROTEIN"/>
    <property type="match status" value="1"/>
</dbReference>
<dbReference type="SMART" id="SM00360">
    <property type="entry name" value="RRM"/>
    <property type="match status" value="2"/>
</dbReference>
<evidence type="ECO:0000313" key="5">
    <source>
        <dbReference type="EMBL" id="EPS59981.1"/>
    </source>
</evidence>
<dbReference type="InterPro" id="IPR000504">
    <property type="entry name" value="RRM_dom"/>
</dbReference>
<dbReference type="Pfam" id="PF00076">
    <property type="entry name" value="RRM_1"/>
    <property type="match status" value="2"/>
</dbReference>
<dbReference type="SUPFAM" id="SSF54928">
    <property type="entry name" value="RNA-binding domain, RBD"/>
    <property type="match status" value="2"/>
</dbReference>
<evidence type="ECO:0000256" key="1">
    <source>
        <dbReference type="ARBA" id="ARBA00022884"/>
    </source>
</evidence>
<dbReference type="Proteomes" id="UP000015453">
    <property type="component" value="Unassembled WGS sequence"/>
</dbReference>
<dbReference type="InterPro" id="IPR012677">
    <property type="entry name" value="Nucleotide-bd_a/b_plait_sf"/>
</dbReference>
<feature type="region of interest" description="Disordered" evidence="3">
    <location>
        <begin position="151"/>
        <end position="195"/>
    </location>
</feature>
<comment type="caution">
    <text evidence="5">The sequence shown here is derived from an EMBL/GenBank/DDBJ whole genome shotgun (WGS) entry which is preliminary data.</text>
</comment>
<dbReference type="PANTHER" id="PTHR48025">
    <property type="entry name" value="OS02G0815200 PROTEIN"/>
    <property type="match status" value="1"/>
</dbReference>
<evidence type="ECO:0000256" key="3">
    <source>
        <dbReference type="SAM" id="MobiDB-lite"/>
    </source>
</evidence>
<accession>S8C6E4</accession>
<feature type="domain" description="RRM" evidence="4">
    <location>
        <begin position="83"/>
        <end position="161"/>
    </location>
</feature>
<organism evidence="5 6">
    <name type="scientific">Genlisea aurea</name>
    <dbReference type="NCBI Taxonomy" id="192259"/>
    <lineage>
        <taxon>Eukaryota</taxon>
        <taxon>Viridiplantae</taxon>
        <taxon>Streptophyta</taxon>
        <taxon>Embryophyta</taxon>
        <taxon>Tracheophyta</taxon>
        <taxon>Spermatophyta</taxon>
        <taxon>Magnoliopsida</taxon>
        <taxon>eudicotyledons</taxon>
        <taxon>Gunneridae</taxon>
        <taxon>Pentapetalae</taxon>
        <taxon>asterids</taxon>
        <taxon>lamiids</taxon>
        <taxon>Lamiales</taxon>
        <taxon>Lentibulariaceae</taxon>
        <taxon>Genlisea</taxon>
    </lineage>
</organism>
<dbReference type="OrthoDB" id="439808at2759"/>
<feature type="non-terminal residue" evidence="5">
    <location>
        <position position="281"/>
    </location>
</feature>
<dbReference type="Gene3D" id="3.30.70.330">
    <property type="match status" value="2"/>
</dbReference>
<evidence type="ECO:0000313" key="6">
    <source>
        <dbReference type="Proteomes" id="UP000015453"/>
    </source>
</evidence>
<name>S8C6E4_9LAMI</name>
<dbReference type="InterPro" id="IPR050502">
    <property type="entry name" value="Euk_RNA-bind_prot"/>
</dbReference>
<dbReference type="GO" id="GO:1901259">
    <property type="term" value="P:chloroplast rRNA processing"/>
    <property type="evidence" value="ECO:0007669"/>
    <property type="project" value="TreeGrafter"/>
</dbReference>
<dbReference type="InterPro" id="IPR035979">
    <property type="entry name" value="RBD_domain_sf"/>
</dbReference>
<dbReference type="GO" id="GO:0003729">
    <property type="term" value="F:mRNA binding"/>
    <property type="evidence" value="ECO:0007669"/>
    <property type="project" value="TreeGrafter"/>
</dbReference>
<reference evidence="5 6" key="1">
    <citation type="journal article" date="2013" name="BMC Genomics">
        <title>The miniature genome of a carnivorous plant Genlisea aurea contains a low number of genes and short non-coding sequences.</title>
        <authorList>
            <person name="Leushkin E.V."/>
            <person name="Sutormin R.A."/>
            <person name="Nabieva E.R."/>
            <person name="Penin A.A."/>
            <person name="Kondrashov A.S."/>
            <person name="Logacheva M.D."/>
        </authorList>
    </citation>
    <scope>NUCLEOTIDE SEQUENCE [LARGE SCALE GENOMIC DNA]</scope>
</reference>
<proteinExistence type="predicted"/>
<feature type="non-terminal residue" evidence="5">
    <location>
        <position position="1"/>
    </location>
</feature>